<dbReference type="OrthoDB" id="9801500at2"/>
<gene>
    <name evidence="1" type="ORF">SAMD00020551_1538</name>
</gene>
<keyword evidence="2" id="KW-1185">Reference proteome</keyword>
<reference evidence="1 2" key="1">
    <citation type="submission" date="2013-06" db="EMBL/GenBank/DDBJ databases">
        <title>Whole genome shotgun sequence of Bacillus selenatarsenatis SF-1.</title>
        <authorList>
            <person name="Kuroda M."/>
            <person name="Sei K."/>
            <person name="Yamashita M."/>
            <person name="Ike M."/>
        </authorList>
    </citation>
    <scope>NUCLEOTIDE SEQUENCE [LARGE SCALE GENOMIC DNA]</scope>
    <source>
        <strain evidence="1 2">SF-1</strain>
    </source>
</reference>
<evidence type="ECO:0000313" key="1">
    <source>
        <dbReference type="EMBL" id="GAM13395.1"/>
    </source>
</evidence>
<dbReference type="PANTHER" id="PTHR34874">
    <property type="entry name" value="PROTEIN YCHN"/>
    <property type="match status" value="1"/>
</dbReference>
<dbReference type="STRING" id="1321606.SAMD00020551_1538"/>
<dbReference type="GO" id="GO:0005829">
    <property type="term" value="C:cytosol"/>
    <property type="evidence" value="ECO:0007669"/>
    <property type="project" value="TreeGrafter"/>
</dbReference>
<dbReference type="Proteomes" id="UP000031014">
    <property type="component" value="Unassembled WGS sequence"/>
</dbReference>
<sequence length="106" mass="12085">MKFGIIIETKEPEKSWNAFRFANASLLHGHEVKIFLMGEGVECESVTHEKFNTAKEFNHFLENDGVILACGTCIQSRKLDNQTVCPISTMKDCIEMVEWAEKVITF</sequence>
<dbReference type="EMBL" id="BASE01000031">
    <property type="protein sequence ID" value="GAM13395.1"/>
    <property type="molecule type" value="Genomic_DNA"/>
</dbReference>
<protein>
    <submittedName>
        <fullName evidence="1">Uncharacterized protein</fullName>
    </submittedName>
</protein>
<dbReference type="AlphaFoldDB" id="A0A0A8X0C2"/>
<dbReference type="Gene3D" id="3.40.1260.10">
    <property type="entry name" value="DsrEFH-like"/>
    <property type="match status" value="1"/>
</dbReference>
<evidence type="ECO:0000313" key="2">
    <source>
        <dbReference type="Proteomes" id="UP000031014"/>
    </source>
</evidence>
<dbReference type="Pfam" id="PF02635">
    <property type="entry name" value="DsrE"/>
    <property type="match status" value="1"/>
</dbReference>
<dbReference type="InterPro" id="IPR003787">
    <property type="entry name" value="Sulphur_relay_DsrE/F-like"/>
</dbReference>
<comment type="caution">
    <text evidence="1">The sequence shown here is derived from an EMBL/GenBank/DDBJ whole genome shotgun (WGS) entry which is preliminary data.</text>
</comment>
<accession>A0A0A8X0C2</accession>
<dbReference type="SUPFAM" id="SSF75169">
    <property type="entry name" value="DsrEFH-like"/>
    <property type="match status" value="1"/>
</dbReference>
<dbReference type="RefSeq" id="WP_041965244.1">
    <property type="nucleotide sequence ID" value="NZ_BASE01000031.1"/>
</dbReference>
<name>A0A0A8X0C2_MESS1</name>
<dbReference type="InterPro" id="IPR027396">
    <property type="entry name" value="DsrEFH-like"/>
</dbReference>
<organism evidence="1 2">
    <name type="scientific">Mesobacillus selenatarsenatis (strain DSM 18680 / JCM 14380 / FERM P-15431 / SF-1)</name>
    <dbReference type="NCBI Taxonomy" id="1321606"/>
    <lineage>
        <taxon>Bacteria</taxon>
        <taxon>Bacillati</taxon>
        <taxon>Bacillota</taxon>
        <taxon>Bacilli</taxon>
        <taxon>Bacillales</taxon>
        <taxon>Bacillaceae</taxon>
        <taxon>Mesobacillus</taxon>
    </lineage>
</organism>
<proteinExistence type="predicted"/>
<dbReference type="PANTHER" id="PTHR34874:SF1">
    <property type="entry name" value="PROTEIN YCHN"/>
    <property type="match status" value="1"/>
</dbReference>